<protein>
    <submittedName>
        <fullName evidence="3">NAD(P)/FAD-dependent oxidoreductase</fullName>
        <ecNumber evidence="3">1.-.-.-</ecNumber>
    </submittedName>
</protein>
<evidence type="ECO:0000259" key="2">
    <source>
        <dbReference type="Pfam" id="PF01266"/>
    </source>
</evidence>
<accession>A0ABV9VYW7</accession>
<proteinExistence type="predicted"/>
<comment type="caution">
    <text evidence="3">The sequence shown here is derived from an EMBL/GenBank/DDBJ whole genome shotgun (WGS) entry which is preliminary data.</text>
</comment>
<dbReference type="Gene3D" id="3.30.9.10">
    <property type="entry name" value="D-Amino Acid Oxidase, subunit A, domain 2"/>
    <property type="match status" value="1"/>
</dbReference>
<dbReference type="SUPFAM" id="SSF51905">
    <property type="entry name" value="FAD/NAD(P)-binding domain"/>
    <property type="match status" value="1"/>
</dbReference>
<name>A0ABV9VYW7_9ACTN</name>
<dbReference type="GO" id="GO:0016491">
    <property type="term" value="F:oxidoreductase activity"/>
    <property type="evidence" value="ECO:0007669"/>
    <property type="project" value="UniProtKB-KW"/>
</dbReference>
<dbReference type="EMBL" id="JBHSIU010000037">
    <property type="protein sequence ID" value="MFC5001587.1"/>
    <property type="molecule type" value="Genomic_DNA"/>
</dbReference>
<organism evidence="3 4">
    <name type="scientific">Dactylosporangium cerinum</name>
    <dbReference type="NCBI Taxonomy" id="1434730"/>
    <lineage>
        <taxon>Bacteria</taxon>
        <taxon>Bacillati</taxon>
        <taxon>Actinomycetota</taxon>
        <taxon>Actinomycetes</taxon>
        <taxon>Micromonosporales</taxon>
        <taxon>Micromonosporaceae</taxon>
        <taxon>Dactylosporangium</taxon>
    </lineage>
</organism>
<evidence type="ECO:0000256" key="1">
    <source>
        <dbReference type="ARBA" id="ARBA00023002"/>
    </source>
</evidence>
<dbReference type="RefSeq" id="WP_380118809.1">
    <property type="nucleotide sequence ID" value="NZ_JBHSIU010000037.1"/>
</dbReference>
<reference evidence="4" key="1">
    <citation type="journal article" date="2019" name="Int. J. Syst. Evol. Microbiol.">
        <title>The Global Catalogue of Microorganisms (GCM) 10K type strain sequencing project: providing services to taxonomists for standard genome sequencing and annotation.</title>
        <authorList>
            <consortium name="The Broad Institute Genomics Platform"/>
            <consortium name="The Broad Institute Genome Sequencing Center for Infectious Disease"/>
            <person name="Wu L."/>
            <person name="Ma J."/>
        </authorList>
    </citation>
    <scope>NUCLEOTIDE SEQUENCE [LARGE SCALE GENOMIC DNA]</scope>
    <source>
        <strain evidence="4">CGMCC 4.7152</strain>
    </source>
</reference>
<dbReference type="PANTHER" id="PTHR13847">
    <property type="entry name" value="SARCOSINE DEHYDROGENASE-RELATED"/>
    <property type="match status" value="1"/>
</dbReference>
<evidence type="ECO:0000313" key="4">
    <source>
        <dbReference type="Proteomes" id="UP001595912"/>
    </source>
</evidence>
<gene>
    <name evidence="3" type="ORF">ACFPIJ_27595</name>
</gene>
<dbReference type="EC" id="1.-.-.-" evidence="3"/>
<sequence>MNAHTPQQKVVVVGAGIVGLATAFRIAGQGHKVVCIDDGKPGVSSDAALGYIAPPSITSVPPDVVLFGAQSYQRFLQFLGDLETVTGVRPYVAANGYIHVATTDPQVEEIDTICQSWDTAGLNYTRMSGDAARVREPMLSSHVQAAVILRDAMNVNPQELRELLRAALEGLGAEVRTGETVQSLDVIGGTCTGVLVESGRIDADWVVVSAGSWSNAVLGGLRITNLIPTKGQVVVLRSKGGLVLQYPVSTSDELDIMPRPGGQLLIGTSNEDAGFDTTTTAHILSGILNRALAVVPGIGEYEFVRTYSGLRPCTANRRPVIGPHPACPNVIVATGHCQNGVLMAPLTADSVVDLVHGRSDGAAPIAMMHPALP</sequence>
<dbReference type="Proteomes" id="UP001595912">
    <property type="component" value="Unassembled WGS sequence"/>
</dbReference>
<feature type="domain" description="FAD dependent oxidoreductase" evidence="2">
    <location>
        <begin position="9"/>
        <end position="354"/>
    </location>
</feature>
<dbReference type="SUPFAM" id="SSF54373">
    <property type="entry name" value="FAD-linked reductases, C-terminal domain"/>
    <property type="match status" value="1"/>
</dbReference>
<keyword evidence="4" id="KW-1185">Reference proteome</keyword>
<dbReference type="Pfam" id="PF01266">
    <property type="entry name" value="DAO"/>
    <property type="match status" value="1"/>
</dbReference>
<dbReference type="InterPro" id="IPR006076">
    <property type="entry name" value="FAD-dep_OxRdtase"/>
</dbReference>
<dbReference type="InterPro" id="IPR036188">
    <property type="entry name" value="FAD/NAD-bd_sf"/>
</dbReference>
<evidence type="ECO:0000313" key="3">
    <source>
        <dbReference type="EMBL" id="MFC5001587.1"/>
    </source>
</evidence>
<keyword evidence="1 3" id="KW-0560">Oxidoreductase</keyword>
<dbReference type="PANTHER" id="PTHR13847:SF289">
    <property type="entry name" value="GLYCINE OXIDASE"/>
    <property type="match status" value="1"/>
</dbReference>
<dbReference type="Gene3D" id="3.50.50.60">
    <property type="entry name" value="FAD/NAD(P)-binding domain"/>
    <property type="match status" value="1"/>
</dbReference>